<protein>
    <submittedName>
        <fullName evidence="3">Transposase zinc-binding domain-containing protein</fullName>
    </submittedName>
</protein>
<dbReference type="Proteomes" id="UP000198588">
    <property type="component" value="Unassembled WGS sequence"/>
</dbReference>
<dbReference type="GO" id="GO:0004803">
    <property type="term" value="F:transposase activity"/>
    <property type="evidence" value="ECO:0007669"/>
    <property type="project" value="InterPro"/>
</dbReference>
<evidence type="ECO:0000313" key="4">
    <source>
        <dbReference type="Proteomes" id="UP000198588"/>
    </source>
</evidence>
<evidence type="ECO:0000259" key="2">
    <source>
        <dbReference type="Pfam" id="PF14319"/>
    </source>
</evidence>
<evidence type="ECO:0000259" key="1">
    <source>
        <dbReference type="Pfam" id="PF04986"/>
    </source>
</evidence>
<accession>A0A1G6A0L4</accession>
<feature type="domain" description="Transposase IS801/IS1294" evidence="1">
    <location>
        <begin position="142"/>
        <end position="314"/>
    </location>
</feature>
<dbReference type="STRING" id="1165689.SAMN02927914_06857"/>
<feature type="domain" description="Transposase zinc-binding" evidence="2">
    <location>
        <begin position="14"/>
        <end position="103"/>
    </location>
</feature>
<sequence length="437" mass="52133">METNILREIFFDENQHWDRFEKKHGRKIRPIVRKEVEKFRNCGNPKNGFKLFVCEGCHDVRRVPYRCKGRFCTTCSVGETEEWSRLLEHEVFQVNHRHIILTIDEGLRDVFLKHRKLLKEFMDEGARFIREYFEKKHKVNPGIIVGLHTFGSRINFNPHLHLLVTMGGMKQNGEWKTYDFLPFEMLRKQWQTIVLKLIRRLLTEEEKKEVQRLLQKAYSANGEGFYVHAPKQKGNIKAQLAYIGRYIRRPAIALGRIEEYDGQFVTFRYKDKTDGQEKTETVTVEEFIARLIRHIPDEQFKTIRYYGVYARRVKNLCKKVLSAWQKTVKRWIVKAKHVLRRRTWREKMINYAGKDPMVCPKCECYYEYKGEACLKDGQLTVAFAVCDLSRRCLERMIEDLTGVKKEKGKEKSQSITRQFPKETREERSRQICLFDVS</sequence>
<name>A0A1G6A0L4_9HYPH</name>
<dbReference type="OrthoDB" id="6979325at2"/>
<evidence type="ECO:0000313" key="3">
    <source>
        <dbReference type="EMBL" id="SDB00093.1"/>
    </source>
</evidence>
<proteinExistence type="predicted"/>
<dbReference type="GO" id="GO:0003677">
    <property type="term" value="F:DNA binding"/>
    <property type="evidence" value="ECO:0007669"/>
    <property type="project" value="InterPro"/>
</dbReference>
<organism evidence="3 4">
    <name type="scientific">Mesorhizobium qingshengii</name>
    <dbReference type="NCBI Taxonomy" id="1165689"/>
    <lineage>
        <taxon>Bacteria</taxon>
        <taxon>Pseudomonadati</taxon>
        <taxon>Pseudomonadota</taxon>
        <taxon>Alphaproteobacteria</taxon>
        <taxon>Hyphomicrobiales</taxon>
        <taxon>Phyllobacteriaceae</taxon>
        <taxon>Mesorhizobium</taxon>
    </lineage>
</organism>
<dbReference type="EMBL" id="FMXM01000098">
    <property type="protein sequence ID" value="SDB00093.1"/>
    <property type="molecule type" value="Genomic_DNA"/>
</dbReference>
<dbReference type="InterPro" id="IPR007069">
    <property type="entry name" value="Transposase_32"/>
</dbReference>
<dbReference type="Pfam" id="PF04986">
    <property type="entry name" value="Y2_Tnp"/>
    <property type="match status" value="1"/>
</dbReference>
<dbReference type="PANTHER" id="PTHR37023:SF1">
    <property type="entry name" value="ISSOD25 TRANSPOSASE TNPA_ISSOD25"/>
    <property type="match status" value="1"/>
</dbReference>
<dbReference type="PANTHER" id="PTHR37023">
    <property type="entry name" value="TRANSPOSASE"/>
    <property type="match status" value="1"/>
</dbReference>
<reference evidence="3 4" key="1">
    <citation type="submission" date="2016-10" db="EMBL/GenBank/DDBJ databases">
        <authorList>
            <person name="de Groot N.N."/>
        </authorList>
    </citation>
    <scope>NUCLEOTIDE SEQUENCE [LARGE SCALE GENOMIC DNA]</scope>
    <source>
        <strain evidence="3 4">CGMCC 1.12097</strain>
    </source>
</reference>
<gene>
    <name evidence="3" type="ORF">SAMN02927914_06857</name>
</gene>
<dbReference type="Pfam" id="PF14319">
    <property type="entry name" value="Zn_Tnp_IS91"/>
    <property type="match status" value="1"/>
</dbReference>
<dbReference type="AlphaFoldDB" id="A0A1G6A0L4"/>
<dbReference type="InterPro" id="IPR026889">
    <property type="entry name" value="Zn_Tnp"/>
</dbReference>
<dbReference type="GO" id="GO:0006313">
    <property type="term" value="P:DNA transposition"/>
    <property type="evidence" value="ECO:0007669"/>
    <property type="project" value="InterPro"/>
</dbReference>